<accession>A0A9Q1GD44</accession>
<comment type="caution">
    <text evidence="1">The sequence shown here is derived from an EMBL/GenBank/DDBJ whole genome shotgun (WGS) entry which is preliminary data.</text>
</comment>
<gene>
    <name evidence="1" type="ORF">SKAU_G00025050</name>
</gene>
<proteinExistence type="predicted"/>
<organism evidence="1 2">
    <name type="scientific">Synaphobranchus kaupii</name>
    <name type="common">Kaup's arrowtooth eel</name>
    <dbReference type="NCBI Taxonomy" id="118154"/>
    <lineage>
        <taxon>Eukaryota</taxon>
        <taxon>Metazoa</taxon>
        <taxon>Chordata</taxon>
        <taxon>Craniata</taxon>
        <taxon>Vertebrata</taxon>
        <taxon>Euteleostomi</taxon>
        <taxon>Actinopterygii</taxon>
        <taxon>Neopterygii</taxon>
        <taxon>Teleostei</taxon>
        <taxon>Anguilliformes</taxon>
        <taxon>Synaphobranchidae</taxon>
        <taxon>Synaphobranchus</taxon>
    </lineage>
</organism>
<protein>
    <submittedName>
        <fullName evidence="1">Uncharacterized protein</fullName>
    </submittedName>
</protein>
<dbReference type="AlphaFoldDB" id="A0A9Q1GD44"/>
<keyword evidence="2" id="KW-1185">Reference proteome</keyword>
<evidence type="ECO:0000313" key="1">
    <source>
        <dbReference type="EMBL" id="KAJ8381727.1"/>
    </source>
</evidence>
<dbReference type="EMBL" id="JAINUF010000001">
    <property type="protein sequence ID" value="KAJ8381727.1"/>
    <property type="molecule type" value="Genomic_DNA"/>
</dbReference>
<name>A0A9Q1GD44_SYNKA</name>
<sequence>MTEMESHEKRRCRLAGGVTARERWSHCQRLRESQSGIEGEPKQHRRRVQAWQDSLWLNRAAYPRASAYEITWPSKLGATSSAPNATDRLVFFTRRRLSGDDYTAGFVRREGNLLPLTAKSLQPEGLRNAASPISAEIVLSRASACDHEEPRPITEPAGFPTAVT</sequence>
<evidence type="ECO:0000313" key="2">
    <source>
        <dbReference type="Proteomes" id="UP001152622"/>
    </source>
</evidence>
<dbReference type="Proteomes" id="UP001152622">
    <property type="component" value="Chromosome 1"/>
</dbReference>
<reference evidence="1" key="1">
    <citation type="journal article" date="2023" name="Science">
        <title>Genome structures resolve the early diversification of teleost fishes.</title>
        <authorList>
            <person name="Parey E."/>
            <person name="Louis A."/>
            <person name="Montfort J."/>
            <person name="Bouchez O."/>
            <person name="Roques C."/>
            <person name="Iampietro C."/>
            <person name="Lluch J."/>
            <person name="Castinel A."/>
            <person name="Donnadieu C."/>
            <person name="Desvignes T."/>
            <person name="Floi Bucao C."/>
            <person name="Jouanno E."/>
            <person name="Wen M."/>
            <person name="Mejri S."/>
            <person name="Dirks R."/>
            <person name="Jansen H."/>
            <person name="Henkel C."/>
            <person name="Chen W.J."/>
            <person name="Zahm M."/>
            <person name="Cabau C."/>
            <person name="Klopp C."/>
            <person name="Thompson A.W."/>
            <person name="Robinson-Rechavi M."/>
            <person name="Braasch I."/>
            <person name="Lecointre G."/>
            <person name="Bobe J."/>
            <person name="Postlethwait J.H."/>
            <person name="Berthelot C."/>
            <person name="Roest Crollius H."/>
            <person name="Guiguen Y."/>
        </authorList>
    </citation>
    <scope>NUCLEOTIDE SEQUENCE</scope>
    <source>
        <strain evidence="1">WJC10195</strain>
    </source>
</reference>